<dbReference type="CDD" id="cd12148">
    <property type="entry name" value="fungal_TF_MHR"/>
    <property type="match status" value="1"/>
</dbReference>
<dbReference type="HOGENOM" id="CLU_334947_0_0_1"/>
<dbReference type="GO" id="GO:0008270">
    <property type="term" value="F:zinc ion binding"/>
    <property type="evidence" value="ECO:0007669"/>
    <property type="project" value="InterPro"/>
</dbReference>
<dbReference type="InterPro" id="IPR002347">
    <property type="entry name" value="SDR_fam"/>
</dbReference>
<dbReference type="InterPro" id="IPR007219">
    <property type="entry name" value="XnlR_reg_dom"/>
</dbReference>
<dbReference type="PRINTS" id="PR00080">
    <property type="entry name" value="SDRFAMILY"/>
</dbReference>
<comment type="subcellular location">
    <subcellularLocation>
        <location evidence="1">Nucleus</location>
    </subcellularLocation>
</comment>
<dbReference type="Pfam" id="PF04082">
    <property type="entry name" value="Fungal_trans"/>
    <property type="match status" value="1"/>
</dbReference>
<evidence type="ECO:0000313" key="10">
    <source>
        <dbReference type="Proteomes" id="UP000028045"/>
    </source>
</evidence>
<gene>
    <name evidence="9" type="ORF">S7711_08899</name>
</gene>
<keyword evidence="5" id="KW-0804">Transcription</keyword>
<organism evidence="9 10">
    <name type="scientific">Stachybotrys chartarum (strain CBS 109288 / IBT 7711)</name>
    <name type="common">Toxic black mold</name>
    <name type="synonym">Stilbospora chartarum</name>
    <dbReference type="NCBI Taxonomy" id="1280523"/>
    <lineage>
        <taxon>Eukaryota</taxon>
        <taxon>Fungi</taxon>
        <taxon>Dikarya</taxon>
        <taxon>Ascomycota</taxon>
        <taxon>Pezizomycotina</taxon>
        <taxon>Sordariomycetes</taxon>
        <taxon>Hypocreomycetidae</taxon>
        <taxon>Hypocreales</taxon>
        <taxon>Stachybotryaceae</taxon>
        <taxon>Stachybotrys</taxon>
    </lineage>
</organism>
<dbReference type="AlphaFoldDB" id="A0A084ALA3"/>
<keyword evidence="10" id="KW-1185">Reference proteome</keyword>
<evidence type="ECO:0000256" key="5">
    <source>
        <dbReference type="ARBA" id="ARBA00023163"/>
    </source>
</evidence>
<evidence type="ECO:0000313" key="9">
    <source>
        <dbReference type="EMBL" id="KEY66082.1"/>
    </source>
</evidence>
<sequence length="695" mass="75583">MAPDTLSIPSKIAIVTGSGRENGIGAAIARGLARNGAAVTIHHVSDSSSPRAVKVAQEIRDAGGKATVVQANVDSPEGAQKIVASTLEAFGVDRIDILVNNAGAAEVSTLIDVKPQQLSSEFGVNTFGPLYMSQAVVQLGNMPQGGRIINIGTVASKLGLSGMAVYGASKAAQDSLTEALAEELGRSRGITVNTVAPGPVKTDIVMDFRQRLGIDVTESLRAKARGSSRLADPEDIADVVIWLATDKASHCLVYKSECTYLAASRKKKPRKASSGEAADMSVEASLRSRIEILEDSLREALQENSLLKNGRPDILAPHAGSLIPSGEDDIAAPSDSLELPPEDVVYPLVQGYLSSFNSIYPLFDGQELCNTVDKWYRNPLQRSSTSWAAVNIAMALAQYQGNGPKNPRISVTECLDKVQSALTEILMGDMELANIQVVLGLVVLFLATPDHRPASIFMAMAMKLVHAMGIHRREGYDGIAPSEILQRKRVFWIAYILDRDISLRTRQPPVQHDLEIDLDLPSETPDPDGAGFVTAAWTYETFNFFLFRVQLAQIQGQVYDCLYSVRAQQMNSHAIVARAAQLQQSIHKWQSTIPPSFSAEILSQDSTTVLPQYFCQLYSTCVSCLGLLCRVTAMELHWVETLMSYARKMAAGERCTAPAVPQGWDILVNNCRSMMNLFTSVQHKESAFIWYGHFL</sequence>
<dbReference type="InterPro" id="IPR036291">
    <property type="entry name" value="NAD(P)-bd_dom_sf"/>
</dbReference>
<dbReference type="EMBL" id="KL648672">
    <property type="protein sequence ID" value="KEY66082.1"/>
    <property type="molecule type" value="Genomic_DNA"/>
</dbReference>
<protein>
    <recommendedName>
        <fullName evidence="8">Xylanolytic transcriptional activator regulatory domain-containing protein</fullName>
    </recommendedName>
</protein>
<accession>A0A084ALA3</accession>
<dbReference type="Gene3D" id="3.40.50.720">
    <property type="entry name" value="NAD(P)-binding Rossmann-like Domain"/>
    <property type="match status" value="1"/>
</dbReference>
<dbReference type="PRINTS" id="PR00081">
    <property type="entry name" value="GDHRDH"/>
</dbReference>
<evidence type="ECO:0000256" key="4">
    <source>
        <dbReference type="ARBA" id="ARBA00023125"/>
    </source>
</evidence>
<reference evidence="9 10" key="1">
    <citation type="journal article" date="2014" name="BMC Genomics">
        <title>Comparative genome sequencing reveals chemotype-specific gene clusters in the toxigenic black mold Stachybotrys.</title>
        <authorList>
            <person name="Semeiks J."/>
            <person name="Borek D."/>
            <person name="Otwinowski Z."/>
            <person name="Grishin N.V."/>
        </authorList>
    </citation>
    <scope>NUCLEOTIDE SEQUENCE [LARGE SCALE GENOMIC DNA]</scope>
    <source>
        <strain evidence="10">CBS 109288 / IBT 7711</strain>
    </source>
</reference>
<dbReference type="Proteomes" id="UP000028045">
    <property type="component" value="Unassembled WGS sequence"/>
</dbReference>
<evidence type="ECO:0000256" key="3">
    <source>
        <dbReference type="ARBA" id="ARBA00023015"/>
    </source>
</evidence>
<evidence type="ECO:0000256" key="2">
    <source>
        <dbReference type="ARBA" id="ARBA00022857"/>
    </source>
</evidence>
<keyword evidence="4" id="KW-0238">DNA-binding</keyword>
<dbReference type="GO" id="GO:0003677">
    <property type="term" value="F:DNA binding"/>
    <property type="evidence" value="ECO:0007669"/>
    <property type="project" value="UniProtKB-KW"/>
</dbReference>
<name>A0A084ALA3_STACB</name>
<evidence type="ECO:0000256" key="7">
    <source>
        <dbReference type="SAM" id="Coils"/>
    </source>
</evidence>
<feature type="coiled-coil region" evidence="7">
    <location>
        <begin position="283"/>
        <end position="310"/>
    </location>
</feature>
<dbReference type="FunFam" id="3.40.50.720:FF:000084">
    <property type="entry name" value="Short-chain dehydrogenase reductase"/>
    <property type="match status" value="1"/>
</dbReference>
<dbReference type="PANTHER" id="PTHR46910:SF37">
    <property type="entry name" value="ZN(II)2CYS6 TRANSCRIPTION FACTOR (EUROFUNG)"/>
    <property type="match status" value="1"/>
</dbReference>
<dbReference type="InterPro" id="IPR050987">
    <property type="entry name" value="AtrR-like"/>
</dbReference>
<evidence type="ECO:0000256" key="6">
    <source>
        <dbReference type="ARBA" id="ARBA00023242"/>
    </source>
</evidence>
<dbReference type="PANTHER" id="PTHR46910">
    <property type="entry name" value="TRANSCRIPTION FACTOR PDR1"/>
    <property type="match status" value="1"/>
</dbReference>
<dbReference type="CDD" id="cd05233">
    <property type="entry name" value="SDR_c"/>
    <property type="match status" value="1"/>
</dbReference>
<dbReference type="GO" id="GO:0005634">
    <property type="term" value="C:nucleus"/>
    <property type="evidence" value="ECO:0007669"/>
    <property type="project" value="UniProtKB-SubCell"/>
</dbReference>
<dbReference type="SMART" id="SM00906">
    <property type="entry name" value="Fungal_trans"/>
    <property type="match status" value="1"/>
</dbReference>
<keyword evidence="6" id="KW-0539">Nucleus</keyword>
<evidence type="ECO:0000256" key="1">
    <source>
        <dbReference type="ARBA" id="ARBA00004123"/>
    </source>
</evidence>
<keyword evidence="2" id="KW-0521">NADP</keyword>
<dbReference type="GO" id="GO:0006351">
    <property type="term" value="P:DNA-templated transcription"/>
    <property type="evidence" value="ECO:0007669"/>
    <property type="project" value="InterPro"/>
</dbReference>
<dbReference type="SUPFAM" id="SSF51735">
    <property type="entry name" value="NAD(P)-binding Rossmann-fold domains"/>
    <property type="match status" value="1"/>
</dbReference>
<dbReference type="OrthoDB" id="2123952at2759"/>
<keyword evidence="7" id="KW-0175">Coiled coil</keyword>
<dbReference type="Pfam" id="PF13561">
    <property type="entry name" value="adh_short_C2"/>
    <property type="match status" value="1"/>
</dbReference>
<evidence type="ECO:0000259" key="8">
    <source>
        <dbReference type="SMART" id="SM00906"/>
    </source>
</evidence>
<proteinExistence type="predicted"/>
<feature type="domain" description="Xylanolytic transcriptional activator regulatory" evidence="8">
    <location>
        <begin position="454"/>
        <end position="527"/>
    </location>
</feature>
<dbReference type="GO" id="GO:0003700">
    <property type="term" value="F:DNA-binding transcription factor activity"/>
    <property type="evidence" value="ECO:0007669"/>
    <property type="project" value="InterPro"/>
</dbReference>
<keyword evidence="3" id="KW-0805">Transcription regulation</keyword>